<dbReference type="SMART" id="SM01265">
    <property type="entry name" value="Mab-21"/>
    <property type="match status" value="1"/>
</dbReference>
<feature type="repeat" description="TPR" evidence="1">
    <location>
        <begin position="718"/>
        <end position="751"/>
    </location>
</feature>
<dbReference type="AlphaFoldDB" id="A0A8B6H9X9"/>
<dbReference type="PANTHER" id="PTHR10656">
    <property type="entry name" value="CELL FATE DETERMINING PROTEIN MAB21-RELATED"/>
    <property type="match status" value="1"/>
</dbReference>
<gene>
    <name evidence="3" type="ORF">MGAL_10B019423</name>
</gene>
<keyword evidence="4" id="KW-1185">Reference proteome</keyword>
<dbReference type="InterPro" id="IPR024810">
    <property type="entry name" value="MAB21L/cGLR"/>
</dbReference>
<dbReference type="Pfam" id="PF20266">
    <property type="entry name" value="Mab-21_C"/>
    <property type="match status" value="1"/>
</dbReference>
<dbReference type="InterPro" id="IPR019734">
    <property type="entry name" value="TPR_rpt"/>
</dbReference>
<sequence length="764" mass="88314">MNGNAINQDNDDDESLFAMRKVTYWDIYGVKRFPYRGKRKFTPLLSQSLDGAMTISNDVFGLTIKRFERMYKACLDRRKTQEPWITNLRYLDKSANEYLEYLQNCTDYHLLWLGKDLRDKYLYEHLVETIGTEIEIRTRQRLFIIKDMISNAYPTQRPQISSGSLSEGLNLPGSDIDIMFVVPECEVVQNARNIKHPIKHSTCVLETDVDHPGFTRLIAVKTNDAKKCSQQQCNYCRCTDTSKKWYLSTNLFLDNIKNSFRNQQVIVHGPCIANKANTQDYAFCIYSRYLPNNAFQWAYRHRQQWPPNFVIDRVINNGCLIVPIGPKTTSDDDSLWRLSFSVQEKILVHSFNFTQLLCYGLLKLSLKHIVNTNHDVKELLCSYFLKTALFWVSEEQDINTFQLPKLFYCLSLCLNKLISWVHNCYCPNYFIPENNMFLGKINESNNTILLGVLESIQCGGISGLIMNLFPAENENHSLLSTKIGSSSTMLDFLFYGTIHVGTQENDILGNYKKLAFTESLVRSESSAFIIDVCKFYHAHISQNIVQLLPPPNTKSGKYAIRTCYHKHLQCGTKTDAVSGWLLYASFYYVTGQFHVVLSLTDFVLSRCSPDMVFQCDEPSCGHRIMYSQNVHSSITLNKRMKMAIIRNVRYCKNSSLIPKELQLEDEKDRIDIPPVIMSYCLRFLCYHHLGDIFNRQQSLRDLFSTVKRKYLIETSELSDSITILGVCYEISGDKDRAYQCYEEALQVDDTISKTAKIRKSKLLL</sequence>
<dbReference type="Gene3D" id="1.10.1410.40">
    <property type="match status" value="1"/>
</dbReference>
<dbReference type="Proteomes" id="UP000596742">
    <property type="component" value="Unassembled WGS sequence"/>
</dbReference>
<dbReference type="EMBL" id="UYJE01009740">
    <property type="protein sequence ID" value="VDI76260.1"/>
    <property type="molecule type" value="Genomic_DNA"/>
</dbReference>
<organism evidence="3 4">
    <name type="scientific">Mytilus galloprovincialis</name>
    <name type="common">Mediterranean mussel</name>
    <dbReference type="NCBI Taxonomy" id="29158"/>
    <lineage>
        <taxon>Eukaryota</taxon>
        <taxon>Metazoa</taxon>
        <taxon>Spiralia</taxon>
        <taxon>Lophotrochozoa</taxon>
        <taxon>Mollusca</taxon>
        <taxon>Bivalvia</taxon>
        <taxon>Autobranchia</taxon>
        <taxon>Pteriomorphia</taxon>
        <taxon>Mytilida</taxon>
        <taxon>Mytiloidea</taxon>
        <taxon>Mytilidae</taxon>
        <taxon>Mytilinae</taxon>
        <taxon>Mytilus</taxon>
    </lineage>
</organism>
<dbReference type="PANTHER" id="PTHR10656:SF69">
    <property type="entry name" value="MAB-21-LIKE HHH_H2TH-LIKE DOMAIN-CONTAINING PROTEIN"/>
    <property type="match status" value="1"/>
</dbReference>
<dbReference type="SMART" id="SM00028">
    <property type="entry name" value="TPR"/>
    <property type="match status" value="1"/>
</dbReference>
<evidence type="ECO:0000313" key="4">
    <source>
        <dbReference type="Proteomes" id="UP000596742"/>
    </source>
</evidence>
<dbReference type="InterPro" id="IPR046906">
    <property type="entry name" value="Mab-21_HhH/H2TH-like"/>
</dbReference>
<feature type="domain" description="Mab-21-like HhH/H2TH-like" evidence="2">
    <location>
        <begin position="368"/>
        <end position="446"/>
    </location>
</feature>
<keyword evidence="1" id="KW-0802">TPR repeat</keyword>
<dbReference type="SUPFAM" id="SSF81301">
    <property type="entry name" value="Nucleotidyltransferase"/>
    <property type="match status" value="1"/>
</dbReference>
<name>A0A8B6H9X9_MYTGA</name>
<evidence type="ECO:0000313" key="3">
    <source>
        <dbReference type="EMBL" id="VDI76260.1"/>
    </source>
</evidence>
<accession>A0A8B6H9X9</accession>
<reference evidence="3" key="1">
    <citation type="submission" date="2018-11" db="EMBL/GenBank/DDBJ databases">
        <authorList>
            <person name="Alioto T."/>
            <person name="Alioto T."/>
        </authorList>
    </citation>
    <scope>NUCLEOTIDE SEQUENCE</scope>
</reference>
<dbReference type="PROSITE" id="PS50005">
    <property type="entry name" value="TPR"/>
    <property type="match status" value="1"/>
</dbReference>
<protein>
    <recommendedName>
        <fullName evidence="2">Mab-21-like HhH/H2TH-like domain-containing protein</fullName>
    </recommendedName>
</protein>
<proteinExistence type="predicted"/>
<dbReference type="InterPro" id="IPR043519">
    <property type="entry name" value="NT_sf"/>
</dbReference>
<dbReference type="OrthoDB" id="6126910at2759"/>
<comment type="caution">
    <text evidence="3">The sequence shown here is derived from an EMBL/GenBank/DDBJ whole genome shotgun (WGS) entry which is preliminary data.</text>
</comment>
<evidence type="ECO:0000256" key="1">
    <source>
        <dbReference type="PROSITE-ProRule" id="PRU00339"/>
    </source>
</evidence>
<evidence type="ECO:0000259" key="2">
    <source>
        <dbReference type="Pfam" id="PF20266"/>
    </source>
</evidence>